<dbReference type="EMBL" id="CP022163">
    <property type="protein sequence ID" value="ATB31907.1"/>
    <property type="molecule type" value="Genomic_DNA"/>
</dbReference>
<protein>
    <submittedName>
        <fullName evidence="2">Uncharacterized protein</fullName>
    </submittedName>
</protein>
<feature type="region of interest" description="Disordered" evidence="1">
    <location>
        <begin position="17"/>
        <end position="79"/>
    </location>
</feature>
<evidence type="ECO:0000313" key="2">
    <source>
        <dbReference type="EMBL" id="ATB31907.1"/>
    </source>
</evidence>
<dbReference type="AlphaFoldDB" id="A0A250IL44"/>
<dbReference type="Proteomes" id="UP000217289">
    <property type="component" value="Chromosome"/>
</dbReference>
<evidence type="ECO:0000256" key="1">
    <source>
        <dbReference type="SAM" id="MobiDB-lite"/>
    </source>
</evidence>
<feature type="compositionally biased region" description="Gly residues" evidence="1">
    <location>
        <begin position="50"/>
        <end position="59"/>
    </location>
</feature>
<keyword evidence="3" id="KW-1185">Reference proteome</keyword>
<dbReference type="OrthoDB" id="5524735at2"/>
<name>A0A250IL44_9BACT</name>
<gene>
    <name evidence="2" type="ORF">MEBOL_005379</name>
</gene>
<sequence>MLIRDIREIAMSKKDVLHIPLTPTPPQREAGSEEDEHPGHEAPVMNPDTGPGGTPGLGGKTHVIKPVPSPGRYPGVSVT</sequence>
<reference evidence="2 3" key="1">
    <citation type="submission" date="2017-06" db="EMBL/GenBank/DDBJ databases">
        <authorList>
            <person name="Kim H.J."/>
            <person name="Triplett B.A."/>
        </authorList>
    </citation>
    <scope>NUCLEOTIDE SEQUENCE [LARGE SCALE GENOMIC DNA]</scope>
    <source>
        <strain evidence="2 3">DSM 14713</strain>
    </source>
</reference>
<accession>A0A250IL44</accession>
<organism evidence="2 3">
    <name type="scientific">Melittangium boletus DSM 14713</name>
    <dbReference type="NCBI Taxonomy" id="1294270"/>
    <lineage>
        <taxon>Bacteria</taxon>
        <taxon>Pseudomonadati</taxon>
        <taxon>Myxococcota</taxon>
        <taxon>Myxococcia</taxon>
        <taxon>Myxococcales</taxon>
        <taxon>Cystobacterineae</taxon>
        <taxon>Archangiaceae</taxon>
        <taxon>Melittangium</taxon>
    </lineage>
</organism>
<proteinExistence type="predicted"/>
<evidence type="ECO:0000313" key="3">
    <source>
        <dbReference type="Proteomes" id="UP000217289"/>
    </source>
</evidence>
<dbReference type="KEGG" id="mbd:MEBOL_005379"/>